<keyword evidence="3" id="KW-1185">Reference proteome</keyword>
<evidence type="ECO:0000313" key="2">
    <source>
        <dbReference type="EMBL" id="TYP76639.1"/>
    </source>
</evidence>
<sequence length="625" mass="67765">MIIVRRRKSVGFKSTCLALFLLVFALGSIVVPQPEVASATGTTYYFSTSGNDGNNGTSPLTPKQSISAANALLLAGNTVLFNRGDAWYRNSVNASGAIIGGTIHLKDKLGTSANPITIGAYGSNAKAKPIISVTYLISNAGWVSDGANRWKHSIPASGIGTDRLFVNGLSKFKVNTNNASANETDVDQSYEWYANNGWVYVGSTTGAPQDVELIGNERPVYMKNAHYVTIENLDLKGGVVYIDAPSSHITIDNNTIRQAYEHGIRVLNEDALTVRNPNPTQQQWDQYVSDITITNNVIDKVWSQEENHTNPNKSYGGEGIFLQDAVERGLISGNTIRNFGHGGISLDTSLWMGTNRTHGVHRVVIELNDVSSGNSDYMHAFGVIGLPGKTTHNIIRRNYFHDFQATSHVGGSDNLFYSNIFAGVTETPRPTKQPYAMDVAPWPVPEKGSTNKTDLESQNLFIVNNTIVDTAGYAIEVRDYNNTKGNVKNITIANNLIGQYVNNTGYLPVGLNISSEVTGTHTVNHNAFWDSSATVARYKSSTNATVNVSGLNACETTYPLDICDHNVAGDPLFVNYANRDFHLSANSPFIAAGSNVYIAAFGSGFVDYYGNPWNPTSPSIGAIQY</sequence>
<dbReference type="InterPro" id="IPR012334">
    <property type="entry name" value="Pectin_lyas_fold"/>
</dbReference>
<feature type="chain" id="PRO_5039028977" evidence="1">
    <location>
        <begin position="26"/>
        <end position="625"/>
    </location>
</feature>
<dbReference type="SMART" id="SM00710">
    <property type="entry name" value="PbH1"/>
    <property type="match status" value="7"/>
</dbReference>
<evidence type="ECO:0000256" key="1">
    <source>
        <dbReference type="SAM" id="SignalP"/>
    </source>
</evidence>
<keyword evidence="1" id="KW-0732">Signal</keyword>
<dbReference type="Proteomes" id="UP000323257">
    <property type="component" value="Unassembled WGS sequence"/>
</dbReference>
<dbReference type="InterPro" id="IPR011050">
    <property type="entry name" value="Pectin_lyase_fold/virulence"/>
</dbReference>
<organism evidence="2 3">
    <name type="scientific">Paenibacillus methanolicus</name>
    <dbReference type="NCBI Taxonomy" id="582686"/>
    <lineage>
        <taxon>Bacteria</taxon>
        <taxon>Bacillati</taxon>
        <taxon>Bacillota</taxon>
        <taxon>Bacilli</taxon>
        <taxon>Bacillales</taxon>
        <taxon>Paenibacillaceae</taxon>
        <taxon>Paenibacillus</taxon>
    </lineage>
</organism>
<accession>A0A5S5CBV6</accession>
<name>A0A5S5CBV6_9BACL</name>
<comment type="caution">
    <text evidence="2">The sequence shown here is derived from an EMBL/GenBank/DDBJ whole genome shotgun (WGS) entry which is preliminary data.</text>
</comment>
<protein>
    <submittedName>
        <fullName evidence="2">Parallel beta helix pectate lyase-like protein</fullName>
    </submittedName>
</protein>
<keyword evidence="2" id="KW-0456">Lyase</keyword>
<feature type="signal peptide" evidence="1">
    <location>
        <begin position="1"/>
        <end position="25"/>
    </location>
</feature>
<evidence type="ECO:0000313" key="3">
    <source>
        <dbReference type="Proteomes" id="UP000323257"/>
    </source>
</evidence>
<dbReference type="InterPro" id="IPR006626">
    <property type="entry name" value="PbH1"/>
</dbReference>
<dbReference type="EMBL" id="VNHS01000003">
    <property type="protein sequence ID" value="TYP76639.1"/>
    <property type="molecule type" value="Genomic_DNA"/>
</dbReference>
<proteinExistence type="predicted"/>
<dbReference type="SUPFAM" id="SSF51126">
    <property type="entry name" value="Pectin lyase-like"/>
    <property type="match status" value="1"/>
</dbReference>
<gene>
    <name evidence="2" type="ORF">BCM02_103301</name>
</gene>
<dbReference type="GO" id="GO:0016829">
    <property type="term" value="F:lyase activity"/>
    <property type="evidence" value="ECO:0007669"/>
    <property type="project" value="UniProtKB-KW"/>
</dbReference>
<reference evidence="2 3" key="1">
    <citation type="submission" date="2019-07" db="EMBL/GenBank/DDBJ databases">
        <title>Genomic Encyclopedia of Type Strains, Phase III (KMG-III): the genomes of soil and plant-associated and newly described type strains.</title>
        <authorList>
            <person name="Whitman W."/>
        </authorList>
    </citation>
    <scope>NUCLEOTIDE SEQUENCE [LARGE SCALE GENOMIC DNA]</scope>
    <source>
        <strain evidence="2 3">BL24</strain>
    </source>
</reference>
<dbReference type="AlphaFoldDB" id="A0A5S5CBV6"/>
<dbReference type="Gene3D" id="2.160.20.10">
    <property type="entry name" value="Single-stranded right-handed beta-helix, Pectin lyase-like"/>
    <property type="match status" value="1"/>
</dbReference>